<dbReference type="InterPro" id="IPR015590">
    <property type="entry name" value="Aldehyde_DH_dom"/>
</dbReference>
<feature type="domain" description="Aldehyde dehydrogenase" evidence="2">
    <location>
        <begin position="22"/>
        <end position="488"/>
    </location>
</feature>
<dbReference type="GO" id="GO:0006574">
    <property type="term" value="P:L-valine catabolic process"/>
    <property type="evidence" value="ECO:0007669"/>
    <property type="project" value="TreeGrafter"/>
</dbReference>
<dbReference type="PANTHER" id="PTHR43866:SF4">
    <property type="entry name" value="MALONATE-SEMIALDEHYDE DEHYDROGENASE"/>
    <property type="match status" value="1"/>
</dbReference>
<evidence type="ECO:0000313" key="3">
    <source>
        <dbReference type="EMBL" id="APG25099.1"/>
    </source>
</evidence>
<dbReference type="Gene3D" id="3.40.605.10">
    <property type="entry name" value="Aldehyde Dehydrogenase, Chain A, domain 1"/>
    <property type="match status" value="1"/>
</dbReference>
<dbReference type="STRING" id="29542.A6070_02745"/>
<dbReference type="PANTHER" id="PTHR43866">
    <property type="entry name" value="MALONATE-SEMIALDEHYDE DEHYDROGENASE"/>
    <property type="match status" value="1"/>
</dbReference>
<proteinExistence type="predicted"/>
<reference evidence="3 4" key="1">
    <citation type="journal article" date="2017" name="Genome Announc.">
        <title>Complete Genome Sequences of Two Acetylene-Fermenting Pelobacter acetylenicus Strains.</title>
        <authorList>
            <person name="Sutton J.M."/>
            <person name="Baesman S.M."/>
            <person name="Fierst J.L."/>
            <person name="Poret-Peterson A.T."/>
            <person name="Oremland R.S."/>
            <person name="Dunlap D.S."/>
            <person name="Akob D.M."/>
        </authorList>
    </citation>
    <scope>NUCLEOTIDE SEQUENCE [LARGE SCALE GENOMIC DNA]</scope>
    <source>
        <strain evidence="3 4">DSM 3247</strain>
    </source>
</reference>
<sequence>MGEAKELVPEIKRLKYCINNEWVTSKTDKYMAVMNPSTGEQIAETPCCTAVEVEAAVQAAKAAFPEWSAKPAAIRTQVLFAFRDLVNSHFEELALILATEMGKNLNEARGDVHKVVEACEVAVAAPLEMQGHSTMEVTRGHDTVLYRESVGVFLGIAPYNFPAMIPFGWFIPLAIAAGNTVVLKSASLVPMTSMRLLELLIEAGLPKGVVNLITCSRNELTDLLSHPDIRGISFVGSTSVGLKIYSTGAAAGKRVQALTEAKNHSLILRDAALDWSARRLINSAFGCAGQRCMALPVVVVEECIADEFVGLLKKYAQQLKMGPAYEETTQLGPLVSAGQKKFVIDMINKGVEEGATLVLDGRDAVVEGCEKGYFVGPTIFDHVKKDMVIGDQEIFGPVVCVKRVKDFEEGIAVMNANEFANGSSIFTRSGYYSREFARRTDGGMVGINVGIPVPLAFFPFSGHKRSFFGDLHCLGRDGLKFYTQTKSVTTKWVSPEEAGEQDKVSTWEGTINREL</sequence>
<dbReference type="GO" id="GO:0006210">
    <property type="term" value="P:thymine catabolic process"/>
    <property type="evidence" value="ECO:0007669"/>
    <property type="project" value="TreeGrafter"/>
</dbReference>
<dbReference type="InterPro" id="IPR016161">
    <property type="entry name" value="Ald_DH/histidinol_DH"/>
</dbReference>
<dbReference type="FunFam" id="3.40.309.10:FF:000002">
    <property type="entry name" value="Methylmalonate-semialdehyde dehydrogenase (Acylating)"/>
    <property type="match status" value="1"/>
</dbReference>
<dbReference type="OrthoDB" id="9762436at2"/>
<organism evidence="3 4">
    <name type="scientific">Syntrophotalea acetylenica</name>
    <name type="common">Pelobacter acetylenicus</name>
    <dbReference type="NCBI Taxonomy" id="29542"/>
    <lineage>
        <taxon>Bacteria</taxon>
        <taxon>Pseudomonadati</taxon>
        <taxon>Thermodesulfobacteriota</taxon>
        <taxon>Desulfuromonadia</taxon>
        <taxon>Desulfuromonadales</taxon>
        <taxon>Syntrophotaleaceae</taxon>
        <taxon>Syntrophotalea</taxon>
    </lineage>
</organism>
<evidence type="ECO:0000313" key="4">
    <source>
        <dbReference type="Proteomes" id="UP000182264"/>
    </source>
</evidence>
<protein>
    <submittedName>
        <fullName evidence="3">Methylmalonate-semialdehyde dehydrogenase (Acylating)</fullName>
    </submittedName>
</protein>
<dbReference type="Proteomes" id="UP000182264">
    <property type="component" value="Chromosome"/>
</dbReference>
<dbReference type="InterPro" id="IPR016163">
    <property type="entry name" value="Ald_DH_C"/>
</dbReference>
<name>A0A1L3GGT2_SYNAC</name>
<gene>
    <name evidence="3" type="ORF">A7E75_08770</name>
</gene>
<evidence type="ECO:0000256" key="1">
    <source>
        <dbReference type="ARBA" id="ARBA00023002"/>
    </source>
</evidence>
<dbReference type="SUPFAM" id="SSF53720">
    <property type="entry name" value="ALDH-like"/>
    <property type="match status" value="1"/>
</dbReference>
<keyword evidence="4" id="KW-1185">Reference proteome</keyword>
<dbReference type="InterPro" id="IPR010061">
    <property type="entry name" value="MeMal-semiAld_DH"/>
</dbReference>
<dbReference type="AlphaFoldDB" id="A0A1L3GGT2"/>
<evidence type="ECO:0000259" key="2">
    <source>
        <dbReference type="Pfam" id="PF00171"/>
    </source>
</evidence>
<dbReference type="GO" id="GO:0004491">
    <property type="term" value="F:methylmalonate-semialdehyde dehydrogenase (acylating, NAD) activity"/>
    <property type="evidence" value="ECO:0007669"/>
    <property type="project" value="InterPro"/>
</dbReference>
<dbReference type="NCBIfam" id="TIGR01722">
    <property type="entry name" value="MMSDH"/>
    <property type="match status" value="1"/>
</dbReference>
<accession>A0A1L3GGT2</accession>
<dbReference type="Pfam" id="PF00171">
    <property type="entry name" value="Aldedh"/>
    <property type="match status" value="1"/>
</dbReference>
<dbReference type="EMBL" id="CP015518">
    <property type="protein sequence ID" value="APG25099.1"/>
    <property type="molecule type" value="Genomic_DNA"/>
</dbReference>
<dbReference type="RefSeq" id="WP_072286948.1">
    <property type="nucleotide sequence ID" value="NZ_CP015455.1"/>
</dbReference>
<dbReference type="CDD" id="cd07085">
    <property type="entry name" value="ALDH_F6_MMSDH"/>
    <property type="match status" value="1"/>
</dbReference>
<dbReference type="Gene3D" id="3.40.309.10">
    <property type="entry name" value="Aldehyde Dehydrogenase, Chain A, domain 2"/>
    <property type="match status" value="1"/>
</dbReference>
<dbReference type="KEGG" id="pace:A6070_02745"/>
<keyword evidence="1" id="KW-0560">Oxidoreductase</keyword>
<dbReference type="InterPro" id="IPR016162">
    <property type="entry name" value="Ald_DH_N"/>
</dbReference>